<dbReference type="GO" id="GO:0000156">
    <property type="term" value="F:phosphorelay response regulator activity"/>
    <property type="evidence" value="ECO:0007669"/>
    <property type="project" value="TreeGrafter"/>
</dbReference>
<evidence type="ECO:0000256" key="3">
    <source>
        <dbReference type="ARBA" id="ARBA00023125"/>
    </source>
</evidence>
<protein>
    <recommendedName>
        <fullName evidence="1">Stage 0 sporulation protein A homolog</fullName>
    </recommendedName>
</protein>
<dbReference type="GO" id="GO:0006355">
    <property type="term" value="P:regulation of DNA-templated transcription"/>
    <property type="evidence" value="ECO:0007669"/>
    <property type="project" value="InterPro"/>
</dbReference>
<feature type="domain" description="Response regulatory" evidence="8">
    <location>
        <begin position="4"/>
        <end position="116"/>
    </location>
</feature>
<reference evidence="10 11" key="1">
    <citation type="submission" date="2016-10" db="EMBL/GenBank/DDBJ databases">
        <authorList>
            <person name="de Groot N.N."/>
        </authorList>
    </citation>
    <scope>NUCLEOTIDE SEQUENCE [LARGE SCALE GENOMIC DNA]</scope>
    <source>
        <strain evidence="10 11">AR67</strain>
    </source>
</reference>
<dbReference type="SUPFAM" id="SSF52172">
    <property type="entry name" value="CheY-like"/>
    <property type="match status" value="1"/>
</dbReference>
<evidence type="ECO:0000256" key="7">
    <source>
        <dbReference type="PROSITE-ProRule" id="PRU01091"/>
    </source>
</evidence>
<dbReference type="Pfam" id="PF00486">
    <property type="entry name" value="Trans_reg_C"/>
    <property type="match status" value="1"/>
</dbReference>
<evidence type="ECO:0000313" key="11">
    <source>
        <dbReference type="Proteomes" id="UP000182192"/>
    </source>
</evidence>
<evidence type="ECO:0000256" key="5">
    <source>
        <dbReference type="ARBA" id="ARBA00024867"/>
    </source>
</evidence>
<comment type="function">
    <text evidence="5">May play the central regulatory role in sporulation. It may be an element of the effector pathway responsible for the activation of sporulation genes in response to nutritional stress. Spo0A may act in concert with spo0H (a sigma factor) to control the expression of some genes that are critical to the sporulation process.</text>
</comment>
<organism evidence="10 11">
    <name type="scientific">Ruminococcus albus</name>
    <dbReference type="NCBI Taxonomy" id="1264"/>
    <lineage>
        <taxon>Bacteria</taxon>
        <taxon>Bacillati</taxon>
        <taxon>Bacillota</taxon>
        <taxon>Clostridia</taxon>
        <taxon>Eubacteriales</taxon>
        <taxon>Oscillospiraceae</taxon>
        <taxon>Ruminococcus</taxon>
    </lineage>
</organism>
<dbReference type="InterPro" id="IPR036388">
    <property type="entry name" value="WH-like_DNA-bd_sf"/>
</dbReference>
<dbReference type="SMART" id="SM00862">
    <property type="entry name" value="Trans_reg_C"/>
    <property type="match status" value="1"/>
</dbReference>
<dbReference type="Pfam" id="PF00072">
    <property type="entry name" value="Response_reg"/>
    <property type="match status" value="1"/>
</dbReference>
<dbReference type="SMART" id="SM00448">
    <property type="entry name" value="REC"/>
    <property type="match status" value="1"/>
</dbReference>
<dbReference type="Proteomes" id="UP000182192">
    <property type="component" value="Unassembled WGS sequence"/>
</dbReference>
<feature type="modified residue" description="4-aspartylphosphate" evidence="6">
    <location>
        <position position="52"/>
    </location>
</feature>
<gene>
    <name evidence="10" type="ORF">SAMN02910406_00698</name>
</gene>
<dbReference type="Gene3D" id="3.40.50.2300">
    <property type="match status" value="1"/>
</dbReference>
<evidence type="ECO:0000256" key="2">
    <source>
        <dbReference type="ARBA" id="ARBA00023015"/>
    </source>
</evidence>
<dbReference type="InterPro" id="IPR001789">
    <property type="entry name" value="Sig_transdc_resp-reg_receiver"/>
</dbReference>
<keyword evidence="6" id="KW-0597">Phosphoprotein</keyword>
<dbReference type="InterPro" id="IPR001867">
    <property type="entry name" value="OmpR/PhoB-type_DNA-bd"/>
</dbReference>
<dbReference type="PANTHER" id="PTHR48111">
    <property type="entry name" value="REGULATOR OF RPOS"/>
    <property type="match status" value="1"/>
</dbReference>
<name>A0A1I1EM93_RUMAL</name>
<dbReference type="GO" id="GO:0000976">
    <property type="term" value="F:transcription cis-regulatory region binding"/>
    <property type="evidence" value="ECO:0007669"/>
    <property type="project" value="TreeGrafter"/>
</dbReference>
<keyword evidence="2" id="KW-0805">Transcription regulation</keyword>
<dbReference type="Gene3D" id="6.10.250.690">
    <property type="match status" value="1"/>
</dbReference>
<dbReference type="PROSITE" id="PS50110">
    <property type="entry name" value="RESPONSE_REGULATORY"/>
    <property type="match status" value="1"/>
</dbReference>
<dbReference type="CDD" id="cd00383">
    <property type="entry name" value="trans_reg_C"/>
    <property type="match status" value="1"/>
</dbReference>
<evidence type="ECO:0000313" key="10">
    <source>
        <dbReference type="EMBL" id="SFB86628.1"/>
    </source>
</evidence>
<dbReference type="InterPro" id="IPR039420">
    <property type="entry name" value="WalR-like"/>
</dbReference>
<accession>A0A1I1EM93</accession>
<feature type="DNA-binding region" description="OmpR/PhoB-type" evidence="7">
    <location>
        <begin position="125"/>
        <end position="223"/>
    </location>
</feature>
<evidence type="ECO:0000256" key="6">
    <source>
        <dbReference type="PROSITE-ProRule" id="PRU00169"/>
    </source>
</evidence>
<proteinExistence type="predicted"/>
<dbReference type="InterPro" id="IPR011006">
    <property type="entry name" value="CheY-like_superfamily"/>
</dbReference>
<evidence type="ECO:0000256" key="4">
    <source>
        <dbReference type="ARBA" id="ARBA00023163"/>
    </source>
</evidence>
<dbReference type="EMBL" id="FOKQ01000004">
    <property type="protein sequence ID" value="SFB86628.1"/>
    <property type="molecule type" value="Genomic_DNA"/>
</dbReference>
<feature type="domain" description="OmpR/PhoB-type" evidence="9">
    <location>
        <begin position="125"/>
        <end position="223"/>
    </location>
</feature>
<dbReference type="PANTHER" id="PTHR48111:SF2">
    <property type="entry name" value="RESPONSE REGULATOR SAER"/>
    <property type="match status" value="1"/>
</dbReference>
<evidence type="ECO:0000259" key="8">
    <source>
        <dbReference type="PROSITE" id="PS50110"/>
    </source>
</evidence>
<dbReference type="eggNOG" id="COG0745">
    <property type="taxonomic scope" value="Bacteria"/>
</dbReference>
<evidence type="ECO:0000256" key="1">
    <source>
        <dbReference type="ARBA" id="ARBA00018672"/>
    </source>
</evidence>
<dbReference type="PROSITE" id="PS51755">
    <property type="entry name" value="OMPR_PHOB"/>
    <property type="match status" value="1"/>
</dbReference>
<dbReference type="AlphaFoldDB" id="A0A1I1EM93"/>
<dbReference type="RefSeq" id="WP_074960075.1">
    <property type="nucleotide sequence ID" value="NZ_FOKQ01000004.1"/>
</dbReference>
<keyword evidence="3 7" id="KW-0238">DNA-binding</keyword>
<dbReference type="GO" id="GO:0032993">
    <property type="term" value="C:protein-DNA complex"/>
    <property type="evidence" value="ECO:0007669"/>
    <property type="project" value="TreeGrafter"/>
</dbReference>
<sequence>MQKTILIIEDDSEINDMLRILLRQNGYSTISAYSGTEGLLAHSKDVSLILLDLMLPGRSGDEVIRELKEKHNVPVIITSAIHDVEKKVDLFSLGADDYITKPFNNDELLARIGARLRANSGAASGEMIVYKDIELNATDFTVTVAGKPVELPRYEFALLKLFMENQNRTCTKSLIYDTVWDYENSADDNTLNVHMSKLRKKLKECSDEEYIETVWGIGYRMKK</sequence>
<evidence type="ECO:0000259" key="9">
    <source>
        <dbReference type="PROSITE" id="PS51755"/>
    </source>
</evidence>
<keyword evidence="4" id="KW-0804">Transcription</keyword>
<dbReference type="Gene3D" id="1.10.10.10">
    <property type="entry name" value="Winged helix-like DNA-binding domain superfamily/Winged helix DNA-binding domain"/>
    <property type="match status" value="1"/>
</dbReference>
<dbReference type="OrthoDB" id="1655504at2"/>
<dbReference type="GO" id="GO:0005829">
    <property type="term" value="C:cytosol"/>
    <property type="evidence" value="ECO:0007669"/>
    <property type="project" value="TreeGrafter"/>
</dbReference>